<comment type="similarity">
    <text evidence="3">Belongs to the XPO2/CSE1 family.</text>
</comment>
<gene>
    <name evidence="9" type="ORF">CDD81_8031</name>
</gene>
<evidence type="ECO:0000313" key="9">
    <source>
        <dbReference type="EMBL" id="PHH61739.1"/>
    </source>
</evidence>
<feature type="domain" description="Importin N-terminal" evidence="8">
    <location>
        <begin position="24"/>
        <end position="97"/>
    </location>
</feature>
<dbReference type="PANTHER" id="PTHR10997">
    <property type="entry name" value="IMPORTIN-7, 8, 11"/>
    <property type="match status" value="1"/>
</dbReference>
<dbReference type="InterPro" id="IPR005043">
    <property type="entry name" value="XPO2_C"/>
</dbReference>
<dbReference type="InterPro" id="IPR011989">
    <property type="entry name" value="ARM-like"/>
</dbReference>
<dbReference type="AlphaFoldDB" id="A0A2C5X8T9"/>
<evidence type="ECO:0000313" key="10">
    <source>
        <dbReference type="Proteomes" id="UP000226192"/>
    </source>
</evidence>
<comment type="caution">
    <text evidence="9">The sequence shown here is derived from an EMBL/GenBank/DDBJ whole genome shotgun (WGS) entry which is preliminary data.</text>
</comment>
<dbReference type="Proteomes" id="UP000226192">
    <property type="component" value="Unassembled WGS sequence"/>
</dbReference>
<evidence type="ECO:0000256" key="5">
    <source>
        <dbReference type="ARBA" id="ARBA00022490"/>
    </source>
</evidence>
<protein>
    <recommendedName>
        <fullName evidence="8">Importin N-terminal domain-containing protein</fullName>
    </recommendedName>
</protein>
<dbReference type="InterPro" id="IPR016024">
    <property type="entry name" value="ARM-type_fold"/>
</dbReference>
<name>A0A2C5X8T9_9HYPO</name>
<dbReference type="InterPro" id="IPR013713">
    <property type="entry name" value="XPO2_central"/>
</dbReference>
<comment type="subcellular location">
    <subcellularLocation>
        <location evidence="2">Cytoplasm</location>
    </subcellularLocation>
    <subcellularLocation>
        <location evidence="1">Nucleus</location>
    </subcellularLocation>
</comment>
<evidence type="ECO:0000256" key="2">
    <source>
        <dbReference type="ARBA" id="ARBA00004496"/>
    </source>
</evidence>
<dbReference type="Pfam" id="PF03810">
    <property type="entry name" value="IBN_N"/>
    <property type="match status" value="1"/>
</dbReference>
<dbReference type="EMBL" id="NJET01000094">
    <property type="protein sequence ID" value="PHH61739.1"/>
    <property type="molecule type" value="Genomic_DNA"/>
</dbReference>
<keyword evidence="7" id="KW-0539">Nucleus</keyword>
<dbReference type="SMART" id="SM00913">
    <property type="entry name" value="IBN_N"/>
    <property type="match status" value="1"/>
</dbReference>
<evidence type="ECO:0000256" key="1">
    <source>
        <dbReference type="ARBA" id="ARBA00004123"/>
    </source>
</evidence>
<dbReference type="SUPFAM" id="SSF48371">
    <property type="entry name" value="ARM repeat"/>
    <property type="match status" value="1"/>
</dbReference>
<dbReference type="Pfam" id="PF08506">
    <property type="entry name" value="Cse1"/>
    <property type="match status" value="1"/>
</dbReference>
<dbReference type="InterPro" id="IPR001494">
    <property type="entry name" value="Importin-beta_N"/>
</dbReference>
<evidence type="ECO:0000259" key="8">
    <source>
        <dbReference type="PROSITE" id="PS50166"/>
    </source>
</evidence>
<reference evidence="9 10" key="1">
    <citation type="submission" date="2017-06" db="EMBL/GenBank/DDBJ databases">
        <title>Ant-infecting Ophiocordyceps genomes reveal a high diversity of potential behavioral manipulation genes and a possible major role for enterotoxins.</title>
        <authorList>
            <person name="De Bekker C."/>
            <person name="Evans H.C."/>
            <person name="Brachmann A."/>
            <person name="Hughes D.P."/>
        </authorList>
    </citation>
    <scope>NUCLEOTIDE SEQUENCE [LARGE SCALE GENOMIC DNA]</scope>
    <source>
        <strain evidence="9 10">Map64</strain>
    </source>
</reference>
<sequence>MAAGIDHISELLNATLDPSQHRKAEAALKAESAKPQYSLSLLKIVSSESIPLNTRLSAALAFKNFIRSDYVDEEGNYKLPQDEVQTIKERLIGLMISSPHNVQSQLGEAISIIADSDFWRRWDTLTQDLVSRLSSTDPKINTGVLEVAHTIFARWRPLTRTNELYTEINHVIGTFGEPFIKLLAATHHQIEANSNNKDALKQWFQVLDLELKILYDMSSHDLPPIFEDNLESLTNLLHGYFTYSNPLLTTDDDSEVSIMDVVKADVCEILVLFTIQYDEDFCRYSEPFIESAWTLLSSIGPETKYDALVSKALQFLTAIASSSPHSVKFNNEQVLTQIVEKVILPNAALRDSDIEMLEDEPIEFIRRDLEGSDTDSRRRAATDFLRKLQEKFPDIVTRTVSYYITSYLDQGKTDWKARDTAVYLFLSITALGAVTAAQGVKTVNPLINIVQFFEQYIAADLVGNDEVSPISKIDAIKYLYTFRSQLSKEQWKLALGPLIQNLNSPNYVVYTYAAIAVERVLFLTDNTGNPMFPRADIEPFAKDLLTHLFKLIEKDTSPPKLQENEFLMRCVMRILIVIKDGVTPILDNVLTHLILITNVMRQNPSNPRFYYYHFEAMGALVRYSSATNMALFNEKLWEPFGKIMTEDVAEFLPYIFQILAQLLESSPVEAISDNYKTLIDPLLSAPLWESRGNVPACTRLLSAVMPKAAKLILEQNQLEPVLGIFQKLVSTKKSELYAFDVLDSIIQSFEPATLDKYFGTIIQLLYTKLQNSPSDAFKLRFVRFYHLVSAKLEVGYGTDYFIKQSNVIDERAFTQVYPVFVLAETEKLAKPVDRKTAVVSLTKTLCDSEAFAQKFMKGWANSCRILLSLLANPPTVSTGLDTEIITEASVDDAGFGVTFTALNTCRPVARDDFPDIVNVTTWVKEYMVAANQRHSGAIEGFITQRLPAEEQKAIGQYIG</sequence>
<dbReference type="GO" id="GO:0031267">
    <property type="term" value="F:small GTPase binding"/>
    <property type="evidence" value="ECO:0007669"/>
    <property type="project" value="InterPro"/>
</dbReference>
<evidence type="ECO:0000256" key="3">
    <source>
        <dbReference type="ARBA" id="ARBA00008669"/>
    </source>
</evidence>
<proteinExistence type="inferred from homology"/>
<evidence type="ECO:0000256" key="6">
    <source>
        <dbReference type="ARBA" id="ARBA00022927"/>
    </source>
</evidence>
<keyword evidence="4" id="KW-0813">Transport</keyword>
<dbReference type="PROSITE" id="PS50166">
    <property type="entry name" value="IMPORTIN_B_NT"/>
    <property type="match status" value="1"/>
</dbReference>
<evidence type="ECO:0000256" key="7">
    <source>
        <dbReference type="ARBA" id="ARBA00023242"/>
    </source>
</evidence>
<dbReference type="PANTHER" id="PTHR10997:SF8">
    <property type="entry name" value="EXPORTIN-2"/>
    <property type="match status" value="1"/>
</dbReference>
<dbReference type="GO" id="GO:0005049">
    <property type="term" value="F:nuclear export signal receptor activity"/>
    <property type="evidence" value="ECO:0007669"/>
    <property type="project" value="TreeGrafter"/>
</dbReference>
<dbReference type="GO" id="GO:0005829">
    <property type="term" value="C:cytosol"/>
    <property type="evidence" value="ECO:0007669"/>
    <property type="project" value="TreeGrafter"/>
</dbReference>
<keyword evidence="10" id="KW-1185">Reference proteome</keyword>
<organism evidence="9 10">
    <name type="scientific">Ophiocordyceps australis</name>
    <dbReference type="NCBI Taxonomy" id="1399860"/>
    <lineage>
        <taxon>Eukaryota</taxon>
        <taxon>Fungi</taxon>
        <taxon>Dikarya</taxon>
        <taxon>Ascomycota</taxon>
        <taxon>Pezizomycotina</taxon>
        <taxon>Sordariomycetes</taxon>
        <taxon>Hypocreomycetidae</taxon>
        <taxon>Hypocreales</taxon>
        <taxon>Ophiocordycipitaceae</taxon>
        <taxon>Ophiocordyceps</taxon>
    </lineage>
</organism>
<dbReference type="GO" id="GO:0006611">
    <property type="term" value="P:protein export from nucleus"/>
    <property type="evidence" value="ECO:0007669"/>
    <property type="project" value="TreeGrafter"/>
</dbReference>
<dbReference type="OrthoDB" id="3268246at2759"/>
<dbReference type="STRING" id="1399860.A0A2C5X8T9"/>
<dbReference type="Pfam" id="PF03378">
    <property type="entry name" value="CAS_CSE1"/>
    <property type="match status" value="1"/>
</dbReference>
<evidence type="ECO:0000256" key="4">
    <source>
        <dbReference type="ARBA" id="ARBA00022448"/>
    </source>
</evidence>
<dbReference type="GO" id="GO:0006606">
    <property type="term" value="P:protein import into nucleus"/>
    <property type="evidence" value="ECO:0007669"/>
    <property type="project" value="TreeGrafter"/>
</dbReference>
<dbReference type="GO" id="GO:0005635">
    <property type="term" value="C:nuclear envelope"/>
    <property type="evidence" value="ECO:0007669"/>
    <property type="project" value="TreeGrafter"/>
</dbReference>
<keyword evidence="5" id="KW-0963">Cytoplasm</keyword>
<keyword evidence="6" id="KW-0653">Protein transport</keyword>
<accession>A0A2C5X8T9</accession>
<dbReference type="Gene3D" id="1.25.10.10">
    <property type="entry name" value="Leucine-rich Repeat Variant"/>
    <property type="match status" value="1"/>
</dbReference>